<dbReference type="PANTHER" id="PTHR31598:SF1">
    <property type="entry name" value="DYNEIN REGULATORY COMPLEX PROTEIN 10"/>
    <property type="match status" value="1"/>
</dbReference>
<keyword evidence="12" id="KW-1185">Reference proteome</keyword>
<comment type="similarity">
    <text evidence="3">Belongs to the DRC10 family.</text>
</comment>
<evidence type="ECO:0000256" key="10">
    <source>
        <dbReference type="SAM" id="Coils"/>
    </source>
</evidence>
<keyword evidence="9" id="KW-0966">Cell projection</keyword>
<dbReference type="PANTHER" id="PTHR31598">
    <property type="entry name" value="IQ DOMAIN-CONTAINING PROTEIN D"/>
    <property type="match status" value="1"/>
</dbReference>
<dbReference type="PROSITE" id="PS50096">
    <property type="entry name" value="IQ"/>
    <property type="match status" value="1"/>
</dbReference>
<evidence type="ECO:0000256" key="1">
    <source>
        <dbReference type="ARBA" id="ARBA00003029"/>
    </source>
</evidence>
<evidence type="ECO:0000313" key="12">
    <source>
        <dbReference type="Proteomes" id="UP000515908"/>
    </source>
</evidence>
<evidence type="ECO:0000256" key="4">
    <source>
        <dbReference type="ARBA" id="ARBA00021752"/>
    </source>
</evidence>
<protein>
    <recommendedName>
        <fullName evidence="4">Dynein regulatory complex protein 10</fullName>
    </recommendedName>
</protein>
<dbReference type="Proteomes" id="UP000515908">
    <property type="component" value="Chromosome 14"/>
</dbReference>
<keyword evidence="5" id="KW-0963">Cytoplasm</keyword>
<evidence type="ECO:0000256" key="7">
    <source>
        <dbReference type="ARBA" id="ARBA00023069"/>
    </source>
</evidence>
<gene>
    <name evidence="11" type="ORF">ADEAN_000695400</name>
</gene>
<feature type="coiled-coil region" evidence="10">
    <location>
        <begin position="259"/>
        <end position="290"/>
    </location>
</feature>
<comment type="function">
    <text evidence="1">Component of the nexin-dynein regulatory complex (N-DRC), a key regulator of ciliary/flagellar motility which maintains the alignment and integrity of the distal axoneme and regulates microtubule sliding in motile axonemes.</text>
</comment>
<keyword evidence="7" id="KW-0969">Cilium</keyword>
<dbReference type="EMBL" id="LR877158">
    <property type="protein sequence ID" value="CAD2219449.1"/>
    <property type="molecule type" value="Genomic_DNA"/>
</dbReference>
<evidence type="ECO:0000256" key="9">
    <source>
        <dbReference type="ARBA" id="ARBA00023273"/>
    </source>
</evidence>
<evidence type="ECO:0000256" key="2">
    <source>
        <dbReference type="ARBA" id="ARBA00004611"/>
    </source>
</evidence>
<organism evidence="11 12">
    <name type="scientific">Angomonas deanei</name>
    <dbReference type="NCBI Taxonomy" id="59799"/>
    <lineage>
        <taxon>Eukaryota</taxon>
        <taxon>Discoba</taxon>
        <taxon>Euglenozoa</taxon>
        <taxon>Kinetoplastea</taxon>
        <taxon>Metakinetoplastina</taxon>
        <taxon>Trypanosomatida</taxon>
        <taxon>Trypanosomatidae</taxon>
        <taxon>Strigomonadinae</taxon>
        <taxon>Angomonas</taxon>
    </lineage>
</organism>
<sequence>MDIDPVTRREAEKVESVLADLIDDLELISLLPEEFNLWLRDDLVPQLNRLQESGGLDPQEGESLEEVEERHRYLQASAFVQAASCFGDPQDSVGNEAIVQVSDFSQLERSLLESATTVGHVDPNDLSFHRLSLRALLDTLRSGGYADCLRGYLNQYYPEEEDVNASDNTSQMDMIEAEGSEAHLPPPAKAFDANYLPYNPSAAAQEGIMDGGVNQLRQTVYTLLKLMQARNATTVNEDIKRYKILHETVNKELSTTADVQALNRDYEEVKKQRRREVNILDDAIAHLEEEFDYVKKAADVELGALESATNKVQTDRETAYKQQLAQHRSALNALEDKLAKVQTEHAEEISKLRSQRAKREQAVQAAITEHDERIESLTTQTNKLQKESEEDTAVIVQLEEQLSKLKKEEKEFNIERQIEQQRQDHLEQMQVEREQAARVVQAYYRAHAARQAFVLEQEKLNAKSKKKKGGKKKK</sequence>
<dbReference type="VEuPathDB" id="TriTrypDB:ADEAN_000695400"/>
<feature type="coiled-coil region" evidence="10">
    <location>
        <begin position="317"/>
        <end position="435"/>
    </location>
</feature>
<evidence type="ECO:0000313" key="11">
    <source>
        <dbReference type="EMBL" id="CAD2219449.1"/>
    </source>
</evidence>
<evidence type="ECO:0000256" key="3">
    <source>
        <dbReference type="ARBA" id="ARBA00009071"/>
    </source>
</evidence>
<proteinExistence type="inferred from homology"/>
<comment type="subcellular location">
    <subcellularLocation>
        <location evidence="2">Cytoplasm</location>
        <location evidence="2">Cytoskeleton</location>
        <location evidence="2">Flagellum axoneme</location>
    </subcellularLocation>
</comment>
<evidence type="ECO:0000256" key="8">
    <source>
        <dbReference type="ARBA" id="ARBA00023212"/>
    </source>
</evidence>
<evidence type="ECO:0000256" key="5">
    <source>
        <dbReference type="ARBA" id="ARBA00022490"/>
    </source>
</evidence>
<dbReference type="InterPro" id="IPR042815">
    <property type="entry name" value="DRC10"/>
</dbReference>
<dbReference type="AlphaFoldDB" id="A0A7G2CJ60"/>
<keyword evidence="10" id="KW-0175">Coiled coil</keyword>
<evidence type="ECO:0000256" key="6">
    <source>
        <dbReference type="ARBA" id="ARBA00022846"/>
    </source>
</evidence>
<name>A0A7G2CJ60_9TRYP</name>
<dbReference type="CDD" id="cd23767">
    <property type="entry name" value="IQCD"/>
    <property type="match status" value="1"/>
</dbReference>
<keyword evidence="8" id="KW-0206">Cytoskeleton</keyword>
<keyword evidence="6" id="KW-0282">Flagellum</keyword>
<reference evidence="11 12" key="1">
    <citation type="submission" date="2020-08" db="EMBL/GenBank/DDBJ databases">
        <authorList>
            <person name="Newling K."/>
            <person name="Davey J."/>
            <person name="Forrester S."/>
        </authorList>
    </citation>
    <scope>NUCLEOTIDE SEQUENCE [LARGE SCALE GENOMIC DNA]</scope>
    <source>
        <strain evidence="12">Crithidia deanei Carvalho (ATCC PRA-265)</strain>
    </source>
</reference>
<accession>A0A7G2CJ60</accession>